<dbReference type="RefSeq" id="YP_010359659.1">
    <property type="nucleotide sequence ID" value="NC_062775.1"/>
</dbReference>
<gene>
    <name evidence="1" type="primary">gp_22752</name>
</gene>
<dbReference type="EMBL" id="MZ130485">
    <property type="protein sequence ID" value="QWM90087.1"/>
    <property type="molecule type" value="Genomic_DNA"/>
</dbReference>
<evidence type="ECO:0000313" key="1">
    <source>
        <dbReference type="EMBL" id="QWM90087.1"/>
    </source>
</evidence>
<keyword evidence="2" id="KW-1185">Reference proteome</keyword>
<evidence type="ECO:0000313" key="2">
    <source>
        <dbReference type="Proteomes" id="UP000827799"/>
    </source>
</evidence>
<proteinExistence type="predicted"/>
<accession>A0AAE7V4E1</accession>
<reference evidence="1 2" key="1">
    <citation type="submission" date="2021-04" db="EMBL/GenBank/DDBJ databases">
        <authorList>
            <person name="Shkoporov A.N."/>
            <person name="Stockdale S.R."/>
            <person name="Guerin E."/>
            <person name="Ross R.P."/>
            <person name="Hill C."/>
        </authorList>
    </citation>
    <scope>NUCLEOTIDE SEQUENCE [LARGE SCALE GENOMIC DNA]</scope>
    <source>
        <strain evidence="2">cr18_1</strain>
    </source>
</reference>
<sequence>MAGIYERTVLGSLDFPRNNSFARNIDTNLVNFNSNSVFQRFFEVDLRGPEVEVPIFCRREVQPILVDNKNFANIEEYKDNIIECYITSLFVGKEETKRTSDSMVRTMLETSTHYKLSKVTTNTGLVYYGGAGVIFNSRMELLMLNVVKYNLTNPFIELLKPIMYISPKVFTGDGPVEKNILKKLIPTVLTEGASLNTVTSMVHNKFNYSGEGNTRVYTKEMPEIIIADVSDRFIRKPDLPELSQFSNENVNDFLRENIGLMREYMKI</sequence>
<protein>
    <submittedName>
        <fullName evidence="1">Uncharacterized protein</fullName>
    </submittedName>
</protein>
<dbReference type="GeneID" id="75691973"/>
<name>A0AAE7V4E1_9CAUD</name>
<dbReference type="Proteomes" id="UP000827799">
    <property type="component" value="Segment"/>
</dbReference>
<organism evidence="1 2">
    <name type="scientific">uncultured phage cr18_1</name>
    <dbReference type="NCBI Taxonomy" id="2986407"/>
    <lineage>
        <taxon>Viruses</taxon>
        <taxon>Duplodnaviria</taxon>
        <taxon>Heunggongvirae</taxon>
        <taxon>Uroviricota</taxon>
        <taxon>Caudoviricetes</taxon>
        <taxon>Crassvirales</taxon>
        <taxon>Steigviridae</taxon>
        <taxon>Asinivirinae</taxon>
        <taxon>Lebriduvirus</taxon>
        <taxon>Lebriduvirus gastrointestinalis</taxon>
    </lineage>
</organism>
<dbReference type="KEGG" id="vg:75691973"/>